<dbReference type="Pfam" id="PF00027">
    <property type="entry name" value="cNMP_binding"/>
    <property type="match status" value="1"/>
</dbReference>
<accession>A0ABR1G3B7</accession>
<dbReference type="Proteomes" id="UP001363151">
    <property type="component" value="Unassembled WGS sequence"/>
</dbReference>
<evidence type="ECO:0000259" key="2">
    <source>
        <dbReference type="PROSITE" id="PS50042"/>
    </source>
</evidence>
<protein>
    <recommendedName>
        <fullName evidence="2">Cyclic nucleotide-binding domain-containing protein</fullName>
    </recommendedName>
</protein>
<dbReference type="SMART" id="SM00100">
    <property type="entry name" value="cNMP"/>
    <property type="match status" value="1"/>
</dbReference>
<dbReference type="PROSITE" id="PS50042">
    <property type="entry name" value="CNMP_BINDING_3"/>
    <property type="match status" value="1"/>
</dbReference>
<proteinExistence type="predicted"/>
<feature type="region of interest" description="Disordered" evidence="1">
    <location>
        <begin position="1"/>
        <end position="50"/>
    </location>
</feature>
<dbReference type="InterPro" id="IPR014710">
    <property type="entry name" value="RmlC-like_jellyroll"/>
</dbReference>
<feature type="compositionally biased region" description="Polar residues" evidence="1">
    <location>
        <begin position="1"/>
        <end position="10"/>
    </location>
</feature>
<evidence type="ECO:0000313" key="4">
    <source>
        <dbReference type="Proteomes" id="UP001363151"/>
    </source>
</evidence>
<gene>
    <name evidence="3" type="ORF">SO694_00120082</name>
</gene>
<organism evidence="3 4">
    <name type="scientific">Aureococcus anophagefferens</name>
    <name type="common">Harmful bloom alga</name>
    <dbReference type="NCBI Taxonomy" id="44056"/>
    <lineage>
        <taxon>Eukaryota</taxon>
        <taxon>Sar</taxon>
        <taxon>Stramenopiles</taxon>
        <taxon>Ochrophyta</taxon>
        <taxon>Pelagophyceae</taxon>
        <taxon>Pelagomonadales</taxon>
        <taxon>Pelagomonadaceae</taxon>
        <taxon>Aureococcus</taxon>
    </lineage>
</organism>
<evidence type="ECO:0000313" key="3">
    <source>
        <dbReference type="EMBL" id="KAK7247845.1"/>
    </source>
</evidence>
<feature type="region of interest" description="Disordered" evidence="1">
    <location>
        <begin position="113"/>
        <end position="138"/>
    </location>
</feature>
<keyword evidence="4" id="KW-1185">Reference proteome</keyword>
<evidence type="ECO:0000256" key="1">
    <source>
        <dbReference type="SAM" id="MobiDB-lite"/>
    </source>
</evidence>
<dbReference type="CDD" id="cd00038">
    <property type="entry name" value="CAP_ED"/>
    <property type="match status" value="1"/>
</dbReference>
<name>A0ABR1G3B7_AURAN</name>
<dbReference type="EMBL" id="JBBJCI010000125">
    <property type="protein sequence ID" value="KAK7247845.1"/>
    <property type="molecule type" value="Genomic_DNA"/>
</dbReference>
<dbReference type="SUPFAM" id="SSF51206">
    <property type="entry name" value="cAMP-binding domain-like"/>
    <property type="match status" value="1"/>
</dbReference>
<dbReference type="InterPro" id="IPR018490">
    <property type="entry name" value="cNMP-bd_dom_sf"/>
</dbReference>
<dbReference type="InterPro" id="IPR000595">
    <property type="entry name" value="cNMP-bd_dom"/>
</dbReference>
<dbReference type="Gene3D" id="2.60.120.10">
    <property type="entry name" value="Jelly Rolls"/>
    <property type="match status" value="1"/>
</dbReference>
<reference evidence="3 4" key="1">
    <citation type="submission" date="2024-03" db="EMBL/GenBank/DDBJ databases">
        <title>Aureococcus anophagefferens CCMP1851 and Kratosvirus quantuckense: Draft genome of a second virus-susceptible host strain in the model system.</title>
        <authorList>
            <person name="Chase E."/>
            <person name="Truchon A.R."/>
            <person name="Schepens W."/>
            <person name="Wilhelm S.W."/>
        </authorList>
    </citation>
    <scope>NUCLEOTIDE SEQUENCE [LARGE SCALE GENOMIC DNA]</scope>
    <source>
        <strain evidence="3 4">CCMP1851</strain>
    </source>
</reference>
<sequence>MPPSPEASTTRFEDVDLASTEYLRGSSPMADVESPLSKTEPAGTSHVRGLSSVTGLPLGECATAPSKPKTPKKSKAHVKAAWVGRRTLAAGFFPFKPEENDRAGGGAVVARGVPGAAGDAGPRGRARPGAPGRPQRRLGDRAWAGLPAVLDGFATPRVRWHAAAHDPGPDVVRDAKVRLLDPEGTRHGAVGRRVRALQLARARLARLGFWSDLAVVEEQLAAASAALDARCAAEIEEDHACRVAALEEKQAARRKLHAARVARAELRRTQTAAIIAEQRKNAEALAVINDIPLLKPSAELEKNELAELLEVKPFADGALIIQEGEVAAPPELIIVARGSVDVLTASMAVVASLDAPFYVGEGRLITGEAASASVRARGPVEALILSATNFRMLANSPNMRYMIPMMKREIEIRNFERASKQRGGSLWNQLKRDARFIRHVKTHASSLQLDIHVAFYQAVEHYRSVSGSDDVLERNAAAKATTRLVDNADHLLCATPQEKHAMLHTLESIRGTKDAPHAAFDSLKKDSERVIEDTIMASFKGCGAYRRFVEEVFPVVPVTPTGRDSY</sequence>
<comment type="caution">
    <text evidence="3">The sequence shown here is derived from an EMBL/GenBank/DDBJ whole genome shotgun (WGS) entry which is preliminary data.</text>
</comment>
<feature type="domain" description="Cyclic nucleotide-binding" evidence="2">
    <location>
        <begin position="293"/>
        <end position="393"/>
    </location>
</feature>